<dbReference type="Proteomes" id="UP000237105">
    <property type="component" value="Unassembled WGS sequence"/>
</dbReference>
<comment type="caution">
    <text evidence="1">The sequence shown here is derived from an EMBL/GenBank/DDBJ whole genome shotgun (WGS) entry which is preliminary data.</text>
</comment>
<evidence type="ECO:0000313" key="2">
    <source>
        <dbReference type="Proteomes" id="UP000237105"/>
    </source>
</evidence>
<keyword evidence="2" id="KW-1185">Reference proteome</keyword>
<accession>A0A2P5AKU5</accession>
<dbReference type="AlphaFoldDB" id="A0A2P5AKU5"/>
<reference evidence="2" key="1">
    <citation type="submission" date="2016-06" db="EMBL/GenBank/DDBJ databases">
        <title>Parallel loss of symbiosis genes in relatives of nitrogen-fixing non-legume Parasponia.</title>
        <authorList>
            <person name="Van Velzen R."/>
            <person name="Holmer R."/>
            <person name="Bu F."/>
            <person name="Rutten L."/>
            <person name="Van Zeijl A."/>
            <person name="Liu W."/>
            <person name="Santuari L."/>
            <person name="Cao Q."/>
            <person name="Sharma T."/>
            <person name="Shen D."/>
            <person name="Roswanjaya Y."/>
            <person name="Wardhani T."/>
            <person name="Kalhor M.S."/>
            <person name="Jansen J."/>
            <person name="Van den Hoogen J."/>
            <person name="Gungor B."/>
            <person name="Hartog M."/>
            <person name="Hontelez J."/>
            <person name="Verver J."/>
            <person name="Yang W.-C."/>
            <person name="Schijlen E."/>
            <person name="Repin R."/>
            <person name="Schilthuizen M."/>
            <person name="Schranz E."/>
            <person name="Heidstra R."/>
            <person name="Miyata K."/>
            <person name="Fedorova E."/>
            <person name="Kohlen W."/>
            <person name="Bisseling T."/>
            <person name="Smit S."/>
            <person name="Geurts R."/>
        </authorList>
    </citation>
    <scope>NUCLEOTIDE SEQUENCE [LARGE SCALE GENOMIC DNA]</scope>
    <source>
        <strain evidence="2">cv. WU1-14</strain>
    </source>
</reference>
<organism evidence="1 2">
    <name type="scientific">Parasponia andersonii</name>
    <name type="common">Sponia andersonii</name>
    <dbReference type="NCBI Taxonomy" id="3476"/>
    <lineage>
        <taxon>Eukaryota</taxon>
        <taxon>Viridiplantae</taxon>
        <taxon>Streptophyta</taxon>
        <taxon>Embryophyta</taxon>
        <taxon>Tracheophyta</taxon>
        <taxon>Spermatophyta</taxon>
        <taxon>Magnoliopsida</taxon>
        <taxon>eudicotyledons</taxon>
        <taxon>Gunneridae</taxon>
        <taxon>Pentapetalae</taxon>
        <taxon>rosids</taxon>
        <taxon>fabids</taxon>
        <taxon>Rosales</taxon>
        <taxon>Cannabaceae</taxon>
        <taxon>Parasponia</taxon>
    </lineage>
</organism>
<name>A0A2P5AKU5_PARAD</name>
<proteinExistence type="predicted"/>
<dbReference type="OrthoDB" id="10451648at2759"/>
<protein>
    <submittedName>
        <fullName evidence="1">Uncharacterized protein</fullName>
    </submittedName>
</protein>
<evidence type="ECO:0000313" key="1">
    <source>
        <dbReference type="EMBL" id="PON37101.1"/>
    </source>
</evidence>
<gene>
    <name evidence="1" type="ORF">PanWU01x14_322970</name>
</gene>
<sequence>MDAIITATSGCRSLAWRWVVSVDLWKINWFLMMHSIVRNLLLFQFMNLPHSNI</sequence>
<dbReference type="EMBL" id="JXTB01000542">
    <property type="protein sequence ID" value="PON37101.1"/>
    <property type="molecule type" value="Genomic_DNA"/>
</dbReference>